<sequence>MITAHPPLLRELIERCETLRRHLAADNSPETTRRLEDAAYTLCVITATRQLDTALFVARRQIAEATRQSSPSATEMPPWPPHEVDPGAGHARHEPRTANRTFQPRE</sequence>
<dbReference type="GeneID" id="93759325"/>
<dbReference type="RefSeq" id="WP_328733518.1">
    <property type="nucleotide sequence ID" value="NZ_CP108038.1"/>
</dbReference>
<accession>A0ABZ1QPN3</accession>
<gene>
    <name evidence="2" type="ORF">OHT53_00110</name>
</gene>
<feature type="region of interest" description="Disordered" evidence="1">
    <location>
        <begin position="64"/>
        <end position="106"/>
    </location>
</feature>
<evidence type="ECO:0000313" key="3">
    <source>
        <dbReference type="Proteomes" id="UP001432071"/>
    </source>
</evidence>
<dbReference type="Proteomes" id="UP001432071">
    <property type="component" value="Chromosome"/>
</dbReference>
<protein>
    <submittedName>
        <fullName evidence="2">DUF5133 domain-containing protein</fullName>
    </submittedName>
</protein>
<feature type="compositionally biased region" description="Basic and acidic residues" evidence="1">
    <location>
        <begin position="91"/>
        <end position="106"/>
    </location>
</feature>
<dbReference type="Pfam" id="PF17196">
    <property type="entry name" value="DUF5133"/>
    <property type="match status" value="1"/>
</dbReference>
<dbReference type="EMBL" id="CP108038">
    <property type="protein sequence ID" value="WUN84626.1"/>
    <property type="molecule type" value="Genomic_DNA"/>
</dbReference>
<reference evidence="2" key="1">
    <citation type="submission" date="2022-10" db="EMBL/GenBank/DDBJ databases">
        <title>The complete genomes of actinobacterial strains from the NBC collection.</title>
        <authorList>
            <person name="Joergensen T.S."/>
            <person name="Alvarez Arevalo M."/>
            <person name="Sterndorff E.B."/>
            <person name="Faurdal D."/>
            <person name="Vuksanovic O."/>
            <person name="Mourched A.-S."/>
            <person name="Charusanti P."/>
            <person name="Shaw S."/>
            <person name="Blin K."/>
            <person name="Weber T."/>
        </authorList>
    </citation>
    <scope>NUCLEOTIDE SEQUENCE</scope>
    <source>
        <strain evidence="2">NBC_00302</strain>
    </source>
</reference>
<evidence type="ECO:0000256" key="1">
    <source>
        <dbReference type="SAM" id="MobiDB-lite"/>
    </source>
</evidence>
<dbReference type="InterPro" id="IPR033457">
    <property type="entry name" value="DUF5133"/>
</dbReference>
<name>A0ABZ1QPN3_9ACTN</name>
<evidence type="ECO:0000313" key="2">
    <source>
        <dbReference type="EMBL" id="WUN84626.1"/>
    </source>
</evidence>
<keyword evidence="3" id="KW-1185">Reference proteome</keyword>
<organism evidence="2 3">
    <name type="scientific">Streptomyces bobili</name>
    <dbReference type="NCBI Taxonomy" id="67280"/>
    <lineage>
        <taxon>Bacteria</taxon>
        <taxon>Bacillati</taxon>
        <taxon>Actinomycetota</taxon>
        <taxon>Actinomycetes</taxon>
        <taxon>Kitasatosporales</taxon>
        <taxon>Streptomycetaceae</taxon>
        <taxon>Streptomyces</taxon>
    </lineage>
</organism>
<proteinExistence type="predicted"/>